<dbReference type="RefSeq" id="WP_196079669.1">
    <property type="nucleotide sequence ID" value="NZ_JADPVI010000002.1"/>
</dbReference>
<accession>A0ABS0FBQ6</accession>
<reference evidence="1 2" key="1">
    <citation type="submission" date="2020-11" db="EMBL/GenBank/DDBJ databases">
        <title>Kaistella gelatinilytica sp. nov., a flavobacterium isolated from Antarctic Soil.</title>
        <authorList>
            <person name="Li J."/>
        </authorList>
    </citation>
    <scope>NUCLEOTIDE SEQUENCE [LARGE SCALE GENOMIC DNA]</scope>
    <source>
        <strain evidence="1 2">G5-32</strain>
    </source>
</reference>
<dbReference type="Proteomes" id="UP000660070">
    <property type="component" value="Unassembled WGS sequence"/>
</dbReference>
<sequence length="305" mass="35159">MKTLIILLLIIASCTKSKKASEQLIESKADKVHDTVKFADMPQESGKQSLYTLLNQKVKIINVENRENLDIFNGFNGLKIGKHYSDFFFDSETKILLDTNVGSFNYKEVQFIPKSINLKSGTGSIMFINLIFVNNLLEKISVNQTESWQINKAEYETGNFSRGLKFNSFIQIFRSAFGDPDSFEYFISGRKPQKILGDFDDNINKIHKQYNKTQNNNELTSIDLEWKNNRLIYFLSVSPKDLSYLSPDDDLKTISLSSYLLIQNKNSKEIINKITHEIAEKENLARDKNRKNKLIQLKKNSIQTL</sequence>
<name>A0ABS0FBQ6_9FLAO</name>
<protein>
    <recommendedName>
        <fullName evidence="3">DUF4292 domain-containing protein</fullName>
    </recommendedName>
</protein>
<keyword evidence="2" id="KW-1185">Reference proteome</keyword>
<proteinExistence type="predicted"/>
<dbReference type="EMBL" id="JADPVI010000002">
    <property type="protein sequence ID" value="MBF8457152.1"/>
    <property type="molecule type" value="Genomic_DNA"/>
</dbReference>
<comment type="caution">
    <text evidence="1">The sequence shown here is derived from an EMBL/GenBank/DDBJ whole genome shotgun (WGS) entry which is preliminary data.</text>
</comment>
<evidence type="ECO:0008006" key="3">
    <source>
        <dbReference type="Google" id="ProtNLM"/>
    </source>
</evidence>
<organism evidence="1 2">
    <name type="scientific">Kaistella gelatinilytica</name>
    <dbReference type="NCBI Taxonomy" id="2787636"/>
    <lineage>
        <taxon>Bacteria</taxon>
        <taxon>Pseudomonadati</taxon>
        <taxon>Bacteroidota</taxon>
        <taxon>Flavobacteriia</taxon>
        <taxon>Flavobacteriales</taxon>
        <taxon>Weeksellaceae</taxon>
        <taxon>Chryseobacterium group</taxon>
        <taxon>Kaistella</taxon>
    </lineage>
</organism>
<gene>
    <name evidence="1" type="ORF">IV494_08140</name>
</gene>
<evidence type="ECO:0000313" key="1">
    <source>
        <dbReference type="EMBL" id="MBF8457152.1"/>
    </source>
</evidence>
<evidence type="ECO:0000313" key="2">
    <source>
        <dbReference type="Proteomes" id="UP000660070"/>
    </source>
</evidence>